<feature type="region of interest" description="Disordered" evidence="1">
    <location>
        <begin position="18"/>
        <end position="42"/>
    </location>
</feature>
<evidence type="ECO:0000256" key="1">
    <source>
        <dbReference type="SAM" id="MobiDB-lite"/>
    </source>
</evidence>
<protein>
    <recommendedName>
        <fullName evidence="4">Methyltransferase domain-containing protein</fullName>
    </recommendedName>
</protein>
<dbReference type="EMBL" id="NRSG01000031">
    <property type="protein sequence ID" value="MBK1657898.1"/>
    <property type="molecule type" value="Genomic_DNA"/>
</dbReference>
<comment type="caution">
    <text evidence="2">The sequence shown here is derived from an EMBL/GenBank/DDBJ whole genome shotgun (WGS) entry which is preliminary data.</text>
</comment>
<dbReference type="Proteomes" id="UP000697995">
    <property type="component" value="Unassembled WGS sequence"/>
</dbReference>
<evidence type="ECO:0000313" key="3">
    <source>
        <dbReference type="Proteomes" id="UP000697995"/>
    </source>
</evidence>
<keyword evidence="3" id="KW-1185">Reference proteome</keyword>
<dbReference type="SUPFAM" id="SSF53335">
    <property type="entry name" value="S-adenosyl-L-methionine-dependent methyltransferases"/>
    <property type="match status" value="1"/>
</dbReference>
<dbReference type="InterPro" id="IPR029044">
    <property type="entry name" value="Nucleotide-diphossugar_trans"/>
</dbReference>
<gene>
    <name evidence="2" type="ORF">CKO45_06595</name>
</gene>
<dbReference type="CDD" id="cd02440">
    <property type="entry name" value="AdoMet_MTases"/>
    <property type="match status" value="1"/>
</dbReference>
<name>A0ABS1CU73_9PROT</name>
<feature type="compositionally biased region" description="Low complexity" evidence="1">
    <location>
        <begin position="26"/>
        <end position="40"/>
    </location>
</feature>
<evidence type="ECO:0000313" key="2">
    <source>
        <dbReference type="EMBL" id="MBK1657898.1"/>
    </source>
</evidence>
<organism evidence="2 3">
    <name type="scientific">Paracraurococcus ruber</name>
    <dbReference type="NCBI Taxonomy" id="77675"/>
    <lineage>
        <taxon>Bacteria</taxon>
        <taxon>Pseudomonadati</taxon>
        <taxon>Pseudomonadota</taxon>
        <taxon>Alphaproteobacteria</taxon>
        <taxon>Acetobacterales</taxon>
        <taxon>Roseomonadaceae</taxon>
        <taxon>Paracraurococcus</taxon>
    </lineage>
</organism>
<dbReference type="RefSeq" id="WP_133218922.1">
    <property type="nucleotide sequence ID" value="NZ_NRSG01000031.1"/>
</dbReference>
<proteinExistence type="predicted"/>
<evidence type="ECO:0008006" key="4">
    <source>
        <dbReference type="Google" id="ProtNLM"/>
    </source>
</evidence>
<dbReference type="SUPFAM" id="SSF53448">
    <property type="entry name" value="Nucleotide-diphospho-sugar transferases"/>
    <property type="match status" value="1"/>
</dbReference>
<dbReference type="Pfam" id="PF13489">
    <property type="entry name" value="Methyltransf_23"/>
    <property type="match status" value="1"/>
</dbReference>
<dbReference type="InterPro" id="IPR029063">
    <property type="entry name" value="SAM-dependent_MTases_sf"/>
</dbReference>
<reference evidence="2 3" key="1">
    <citation type="journal article" date="2020" name="Microorganisms">
        <title>Osmotic Adaptation and Compatible Solute Biosynthesis of Phototrophic Bacteria as Revealed from Genome Analyses.</title>
        <authorList>
            <person name="Imhoff J.F."/>
            <person name="Rahn T."/>
            <person name="Kunzel S."/>
            <person name="Keller A."/>
            <person name="Neulinger S.C."/>
        </authorList>
    </citation>
    <scope>NUCLEOTIDE SEQUENCE [LARGE SCALE GENOMIC DNA]</scope>
    <source>
        <strain evidence="2 3">DSM 15382</strain>
    </source>
</reference>
<accession>A0ABS1CU73</accession>
<feature type="region of interest" description="Disordered" evidence="1">
    <location>
        <begin position="593"/>
        <end position="613"/>
    </location>
</feature>
<sequence>MFGTGLVVALRRRIARLRGPQPAPPGRVVAPGPAPRGAEPLPSPIRAPVLAAGGPPRGAPYVLALSMVKNEQDIIEPFIRHAAGLADFLLLLDNRSVDATRRIALDCARELGNVAVADTPDFGYTQSARMTALLHHAQDAYFADFVLLLDADEFLAVPDRDALHAALAAIPPGGAGLLPWRTHVVRAEDGAAADPPRDMRWRRKAEPTQFYKLALRLDGRPAGDLTVHQGSHSATRSDGTPVPTVTLDGLPLLHFPVRSLAQIRAKGIAGWAAYLARDPRARQHVQAFQWRDAFDDVADGRMETAADLSRVSLGYAVPPGQAPAELIDDPPPVEYQRRHSTGAFADPLALVARSWEASLTAPVALLDGLAPRRDGKAAEGIGGTAFTGDWHWQNLFVDVAPFRFVAELLQPASVLDIGCGVGAYLDLFRRCGATTVLGLDGMSAAASVLRDDEYRVADLALPQDLGRRFDLVLCLEVAEHLDAAAHATLVETIARHAAGMVVFSAADLGQPGHGHISCKPVADWLALWAAHGWSPDYGLSCAMRALSTLSWFRRNLLVLRRGPAEPWQADRLAAIGARPFAWYGQAPGIRHFPMTEPMPDPPAGYRTEAKETT</sequence>
<dbReference type="Pfam" id="PF13704">
    <property type="entry name" value="Glyco_tranf_2_4"/>
    <property type="match status" value="1"/>
</dbReference>
<dbReference type="Gene3D" id="3.40.50.150">
    <property type="entry name" value="Vaccinia Virus protein VP39"/>
    <property type="match status" value="1"/>
</dbReference>